<proteinExistence type="inferred from homology"/>
<evidence type="ECO:0000313" key="7">
    <source>
        <dbReference type="Proteomes" id="UP001597241"/>
    </source>
</evidence>
<dbReference type="EC" id="2.3.1.30" evidence="4"/>
<organism evidence="6 7">
    <name type="scientific">Lutibacter holmesii</name>
    <dbReference type="NCBI Taxonomy" id="1137985"/>
    <lineage>
        <taxon>Bacteria</taxon>
        <taxon>Pseudomonadati</taxon>
        <taxon>Bacteroidota</taxon>
        <taxon>Flavobacteriia</taxon>
        <taxon>Flavobacteriales</taxon>
        <taxon>Flavobacteriaceae</taxon>
        <taxon>Lutibacter</taxon>
    </lineage>
</organism>
<keyword evidence="2 4" id="KW-0808">Transferase</keyword>
<evidence type="ECO:0000256" key="3">
    <source>
        <dbReference type="ARBA" id="ARBA00023315"/>
    </source>
</evidence>
<dbReference type="InterPro" id="IPR011004">
    <property type="entry name" value="Trimer_LpxA-like_sf"/>
</dbReference>
<sequence>MNVLKLIKSDYQKYQKYGGNFISILFFTQGFWAIFQYRVANLAYRTLHIPVFRQVCLVGLLIWQKGIEIISGISIPASVQIGHSFYIGHFGSVILNANTVIGDNCNISQGVTIGVSGLDRNRGVPKIGDNVYIGANTVVAGNIKISNNVLIGACSLVTEDASESAVLLGVPAIKISNKGSKGYI</sequence>
<dbReference type="Proteomes" id="UP001597241">
    <property type="component" value="Unassembled WGS sequence"/>
</dbReference>
<dbReference type="InterPro" id="IPR001451">
    <property type="entry name" value="Hexapep"/>
</dbReference>
<accession>A0ABW3WSK9</accession>
<dbReference type="InterPro" id="IPR045304">
    <property type="entry name" value="LbH_SAT"/>
</dbReference>
<dbReference type="EMBL" id="JBHTMV010000004">
    <property type="protein sequence ID" value="MFD1294250.1"/>
    <property type="molecule type" value="Genomic_DNA"/>
</dbReference>
<dbReference type="Pfam" id="PF00132">
    <property type="entry name" value="Hexapep"/>
    <property type="match status" value="1"/>
</dbReference>
<comment type="catalytic activity">
    <reaction evidence="4">
        <text>L-serine + acetyl-CoA = O-acetyl-L-serine + CoA</text>
        <dbReference type="Rhea" id="RHEA:24560"/>
        <dbReference type="ChEBI" id="CHEBI:33384"/>
        <dbReference type="ChEBI" id="CHEBI:57287"/>
        <dbReference type="ChEBI" id="CHEBI:57288"/>
        <dbReference type="ChEBI" id="CHEBI:58340"/>
        <dbReference type="EC" id="2.3.1.30"/>
    </reaction>
</comment>
<dbReference type="RefSeq" id="WP_386809441.1">
    <property type="nucleotide sequence ID" value="NZ_JBHTMV010000004.1"/>
</dbReference>
<keyword evidence="7" id="KW-1185">Reference proteome</keyword>
<evidence type="ECO:0000256" key="1">
    <source>
        <dbReference type="ARBA" id="ARBA00007274"/>
    </source>
</evidence>
<comment type="similarity">
    <text evidence="1 4">Belongs to the transferase hexapeptide repeat family.</text>
</comment>
<protein>
    <recommendedName>
        <fullName evidence="4">Serine acetyltransferase</fullName>
        <ecNumber evidence="4">2.3.1.30</ecNumber>
    </recommendedName>
</protein>
<name>A0ABW3WSK9_9FLAO</name>
<keyword evidence="3 4" id="KW-0012">Acyltransferase</keyword>
<dbReference type="InterPro" id="IPR005881">
    <property type="entry name" value="Ser_O-AcTrfase"/>
</dbReference>
<keyword evidence="5" id="KW-0472">Membrane</keyword>
<dbReference type="GO" id="GO:0009001">
    <property type="term" value="F:serine O-acetyltransferase activity"/>
    <property type="evidence" value="ECO:0007669"/>
    <property type="project" value="UniProtKB-EC"/>
</dbReference>
<evidence type="ECO:0000256" key="5">
    <source>
        <dbReference type="SAM" id="Phobius"/>
    </source>
</evidence>
<evidence type="ECO:0000256" key="4">
    <source>
        <dbReference type="PIRNR" id="PIRNR000441"/>
    </source>
</evidence>
<reference evidence="7" key="1">
    <citation type="journal article" date="2019" name="Int. J. Syst. Evol. Microbiol.">
        <title>The Global Catalogue of Microorganisms (GCM) 10K type strain sequencing project: providing services to taxonomists for standard genome sequencing and annotation.</title>
        <authorList>
            <consortium name="The Broad Institute Genomics Platform"/>
            <consortium name="The Broad Institute Genome Sequencing Center for Infectious Disease"/>
            <person name="Wu L."/>
            <person name="Ma J."/>
        </authorList>
    </citation>
    <scope>NUCLEOTIDE SEQUENCE [LARGE SCALE GENOMIC DNA]</scope>
    <source>
        <strain evidence="7">CCUG 62221</strain>
    </source>
</reference>
<evidence type="ECO:0000313" key="6">
    <source>
        <dbReference type="EMBL" id="MFD1294250.1"/>
    </source>
</evidence>
<dbReference type="PANTHER" id="PTHR42811">
    <property type="entry name" value="SERINE ACETYLTRANSFERASE"/>
    <property type="match status" value="1"/>
</dbReference>
<keyword evidence="5" id="KW-0812">Transmembrane</keyword>
<evidence type="ECO:0000256" key="2">
    <source>
        <dbReference type="ARBA" id="ARBA00022679"/>
    </source>
</evidence>
<dbReference type="Gene3D" id="2.160.10.10">
    <property type="entry name" value="Hexapeptide repeat proteins"/>
    <property type="match status" value="1"/>
</dbReference>
<dbReference type="SUPFAM" id="SSF51161">
    <property type="entry name" value="Trimeric LpxA-like enzymes"/>
    <property type="match status" value="1"/>
</dbReference>
<feature type="transmembrane region" description="Helical" evidence="5">
    <location>
        <begin position="21"/>
        <end position="40"/>
    </location>
</feature>
<dbReference type="PIRSF" id="PIRSF000441">
    <property type="entry name" value="CysE"/>
    <property type="match status" value="1"/>
</dbReference>
<comment type="caution">
    <text evidence="6">The sequence shown here is derived from an EMBL/GenBank/DDBJ whole genome shotgun (WGS) entry which is preliminary data.</text>
</comment>
<dbReference type="CDD" id="cd03354">
    <property type="entry name" value="LbH_SAT"/>
    <property type="match status" value="1"/>
</dbReference>
<gene>
    <name evidence="6" type="ORF">ACFQ5N_10420</name>
</gene>
<keyword evidence="5" id="KW-1133">Transmembrane helix</keyword>